<dbReference type="EC" id="3.2.1.-" evidence="2"/>
<dbReference type="CDD" id="cd22784">
    <property type="entry name" value="DPBB_MltA_YuiC-like"/>
    <property type="match status" value="1"/>
</dbReference>
<dbReference type="GO" id="GO:0016798">
    <property type="term" value="F:hydrolase activity, acting on glycosyl bonds"/>
    <property type="evidence" value="ECO:0007669"/>
    <property type="project" value="UniProtKB-KW"/>
</dbReference>
<feature type="domain" description="LysM" evidence="1">
    <location>
        <begin position="111"/>
        <end position="155"/>
    </location>
</feature>
<keyword evidence="2" id="KW-0378">Hydrolase</keyword>
<dbReference type="SUPFAM" id="SSF54106">
    <property type="entry name" value="LysM domain"/>
    <property type="match status" value="2"/>
</dbReference>
<dbReference type="SMART" id="SM00257">
    <property type="entry name" value="LysM"/>
    <property type="match status" value="2"/>
</dbReference>
<evidence type="ECO:0000259" key="1">
    <source>
        <dbReference type="PROSITE" id="PS51782"/>
    </source>
</evidence>
<organism evidence="2">
    <name type="scientific">hydrothermal vent metagenome</name>
    <dbReference type="NCBI Taxonomy" id="652676"/>
    <lineage>
        <taxon>unclassified sequences</taxon>
        <taxon>metagenomes</taxon>
        <taxon>ecological metagenomes</taxon>
    </lineage>
</organism>
<sequence length="345" mass="39424">MKFKHIFLLILASAEILVAEDIVAKDIVDCRVIISGVTECNPYSHRLNYLHFTEEKGKTLVQRMKKDTLSPSKSSVRIISSDEILDKYIQNLKNFDNKKPSILKTKPIVYGTYTVVSGDALSKIAQKFEVSLTSLVKLNSLKNKSSIGIGQALSIPLVQKKIDILSSGLYVVKKGDTLLSIAKQFNFTAKALVKFNNIVDATSIREGKTLKLPLPYIVKKIEKAKKKKARRKRQRMLDMRKFGKHELRVTATAYTSHKNQTDSTPFIAAWNNRINPHMKLIAISRDLLRYSGIRNGTKVRISGLSGYYIVKDKMNKRYRKRIDIYMGLNLKKARKWGRRSVVIYW</sequence>
<dbReference type="InterPro" id="IPR036779">
    <property type="entry name" value="LysM_dom_sf"/>
</dbReference>
<dbReference type="PANTHER" id="PTHR33734:SF22">
    <property type="entry name" value="MEMBRANE-BOUND LYTIC MUREIN TRANSGLYCOSYLASE D"/>
    <property type="match status" value="1"/>
</dbReference>
<proteinExistence type="predicted"/>
<dbReference type="AlphaFoldDB" id="A0A1W1BRN4"/>
<name>A0A1W1BRN4_9ZZZZ</name>
<gene>
    <name evidence="2" type="ORF">MNB_SV-13-2081</name>
</gene>
<feature type="domain" description="LysM" evidence="1">
    <location>
        <begin position="168"/>
        <end position="212"/>
    </location>
</feature>
<dbReference type="PANTHER" id="PTHR33734">
    <property type="entry name" value="LYSM DOMAIN-CONTAINING GPI-ANCHORED PROTEIN 2"/>
    <property type="match status" value="1"/>
</dbReference>
<dbReference type="EMBL" id="FPHM01000034">
    <property type="protein sequence ID" value="SFV56230.1"/>
    <property type="molecule type" value="Genomic_DNA"/>
</dbReference>
<evidence type="ECO:0000313" key="2">
    <source>
        <dbReference type="EMBL" id="SFV56230.1"/>
    </source>
</evidence>
<dbReference type="InterPro" id="IPR018392">
    <property type="entry name" value="LysM"/>
</dbReference>
<protein>
    <submittedName>
        <fullName evidence="2">Membrane-bound lytic murein transglycosylase D</fullName>
        <ecNumber evidence="2">3.2.1.-</ecNumber>
    </submittedName>
</protein>
<accession>A0A1W1BRN4</accession>
<dbReference type="PROSITE" id="PS51782">
    <property type="entry name" value="LYSM"/>
    <property type="match status" value="2"/>
</dbReference>
<dbReference type="CDD" id="cd00118">
    <property type="entry name" value="LysM"/>
    <property type="match status" value="2"/>
</dbReference>
<keyword evidence="2" id="KW-0326">Glycosidase</keyword>
<dbReference type="Pfam" id="PF01476">
    <property type="entry name" value="LysM"/>
    <property type="match status" value="2"/>
</dbReference>
<dbReference type="Gene3D" id="3.10.350.10">
    <property type="entry name" value="LysM domain"/>
    <property type="match status" value="2"/>
</dbReference>
<reference evidence="2" key="1">
    <citation type="submission" date="2016-10" db="EMBL/GenBank/DDBJ databases">
        <authorList>
            <person name="de Groot N.N."/>
        </authorList>
    </citation>
    <scope>NUCLEOTIDE SEQUENCE</scope>
</reference>